<dbReference type="Gene3D" id="3.40.50.360">
    <property type="match status" value="1"/>
</dbReference>
<dbReference type="AlphaFoldDB" id="A0A9E5DHM1"/>
<dbReference type="SUPFAM" id="SSF52218">
    <property type="entry name" value="Flavoproteins"/>
    <property type="match status" value="1"/>
</dbReference>
<dbReference type="RefSeq" id="WP_048082271.1">
    <property type="nucleotide sequence ID" value="NZ_JAPVER010000020.1"/>
</dbReference>
<dbReference type="InterPro" id="IPR029039">
    <property type="entry name" value="Flavoprotein-like_sf"/>
</dbReference>
<dbReference type="GO" id="GO:0010181">
    <property type="term" value="F:FMN binding"/>
    <property type="evidence" value="ECO:0007669"/>
    <property type="project" value="InterPro"/>
</dbReference>
<dbReference type="Pfam" id="PF12724">
    <property type="entry name" value="Flavodoxin_5"/>
    <property type="match status" value="1"/>
</dbReference>
<dbReference type="InterPro" id="IPR026816">
    <property type="entry name" value="Flavodoxin_dom"/>
</dbReference>
<gene>
    <name evidence="3" type="ORF">O3H35_02075</name>
    <name evidence="2" type="ORF">O3H54_08655</name>
</gene>
<evidence type="ECO:0000313" key="2">
    <source>
        <dbReference type="EMBL" id="MCZ3365951.1"/>
    </source>
</evidence>
<reference evidence="2" key="1">
    <citation type="submission" date="2022-12" db="EMBL/GenBank/DDBJ databases">
        <title>Reclassification of two methanogenic archaea species isolated from the Kolyma lowland permafrost.</title>
        <authorList>
            <person name="Trubitsyn V.E."/>
            <person name="Rivkina E.M."/>
            <person name="Shcherbakova V.A."/>
        </authorList>
    </citation>
    <scope>NUCLEOTIDE SEQUENCE</scope>
    <source>
        <strain evidence="2">M2</strain>
        <strain evidence="3">MK4</strain>
    </source>
</reference>
<accession>A0A9E5DHM1</accession>
<proteinExistence type="predicted"/>
<dbReference type="EMBL" id="JAPVER010000020">
    <property type="protein sequence ID" value="MCZ3365951.1"/>
    <property type="molecule type" value="Genomic_DNA"/>
</dbReference>
<dbReference type="PROSITE" id="PS50902">
    <property type="entry name" value="FLAVODOXIN_LIKE"/>
    <property type="match status" value="1"/>
</dbReference>
<feature type="domain" description="Flavodoxin-like" evidence="1">
    <location>
        <begin position="3"/>
        <end position="164"/>
    </location>
</feature>
<evidence type="ECO:0000313" key="4">
    <source>
        <dbReference type="Proteomes" id="UP001068021"/>
    </source>
</evidence>
<comment type="caution">
    <text evidence="2">The sequence shown here is derived from an EMBL/GenBank/DDBJ whole genome shotgun (WGS) entry which is preliminary data.</text>
</comment>
<evidence type="ECO:0000259" key="1">
    <source>
        <dbReference type="PROSITE" id="PS50902"/>
    </source>
</evidence>
<name>A0A9E5DHM1_9EURY</name>
<evidence type="ECO:0000313" key="3">
    <source>
        <dbReference type="EMBL" id="MCZ3371416.1"/>
    </source>
</evidence>
<keyword evidence="4" id="KW-1185">Reference proteome</keyword>
<dbReference type="InterPro" id="IPR008254">
    <property type="entry name" value="Flavodoxin/NO_synth"/>
</dbReference>
<dbReference type="EMBL" id="JAPVES010000024">
    <property type="protein sequence ID" value="MCZ3371416.1"/>
    <property type="molecule type" value="Genomic_DNA"/>
</dbReference>
<protein>
    <submittedName>
        <fullName evidence="2">NAD(P)H-dependent oxidoreductase</fullName>
    </submittedName>
</protein>
<sequence length="164" mass="17914">MKIGIIVHSRTGHTHFVAQRLQEKLSADGHAVDIQQLRLAGGQDVPGKDSMIQNPPDLNGYDRVIFGAPVHAFSLSKVMEAYLTQVSSLTGKTVACFVTKGLPFGWTGGNRAISEMKEICESKWATVSGTGIVIWNKNRQKQIDDLVEKFSGLLDLDDKMGGML</sequence>
<organism evidence="2 4">
    <name type="scientific">Methanobacterium veterum</name>
    <dbReference type="NCBI Taxonomy" id="408577"/>
    <lineage>
        <taxon>Archaea</taxon>
        <taxon>Methanobacteriati</taxon>
        <taxon>Methanobacteriota</taxon>
        <taxon>Methanomada group</taxon>
        <taxon>Methanobacteria</taxon>
        <taxon>Methanobacteriales</taxon>
        <taxon>Methanobacteriaceae</taxon>
        <taxon>Methanobacterium</taxon>
    </lineage>
</organism>
<dbReference type="Proteomes" id="UP001068021">
    <property type="component" value="Unassembled WGS sequence"/>
</dbReference>
<dbReference type="Proteomes" id="UP001074446">
    <property type="component" value="Unassembled WGS sequence"/>
</dbReference>